<dbReference type="AlphaFoldDB" id="A0AA48RFW5"/>
<dbReference type="EMBL" id="OY288114">
    <property type="protein sequence ID" value="CAJ0891026.1"/>
    <property type="molecule type" value="Genomic_DNA"/>
</dbReference>
<organism evidence="1">
    <name type="scientific">freshwater sediment metagenome</name>
    <dbReference type="NCBI Taxonomy" id="556182"/>
    <lineage>
        <taxon>unclassified sequences</taxon>
        <taxon>metagenomes</taxon>
        <taxon>ecological metagenomes</taxon>
    </lineage>
</organism>
<gene>
    <name evidence="1" type="ORF">AMST5_04099</name>
</gene>
<protein>
    <submittedName>
        <fullName evidence="1">Uncharacterized protein</fullName>
    </submittedName>
</protein>
<reference evidence="1" key="1">
    <citation type="submission" date="2023-07" db="EMBL/GenBank/DDBJ databases">
        <authorList>
            <person name="Pelsma A.J. K."/>
        </authorList>
    </citation>
    <scope>NUCLEOTIDE SEQUENCE</scope>
</reference>
<accession>A0AA48RFW5</accession>
<name>A0AA48RFW5_9ZZZZ</name>
<evidence type="ECO:0000313" key="1">
    <source>
        <dbReference type="EMBL" id="CAJ0891026.1"/>
    </source>
</evidence>
<proteinExistence type="predicted"/>
<sequence>MTTRLLDSRGRFDRAAIMRDAHRRFADGRRLGLGWTFGQCLATAWAAARIARAARIEKPPAIGSRSSSSLARKAA</sequence>